<dbReference type="InterPro" id="IPR041479">
    <property type="entry name" value="TetR_CgmR_C"/>
</dbReference>
<evidence type="ECO:0000256" key="3">
    <source>
        <dbReference type="ARBA" id="ARBA00023163"/>
    </source>
</evidence>
<dbReference type="InterPro" id="IPR001647">
    <property type="entry name" value="HTH_TetR"/>
</dbReference>
<protein>
    <recommendedName>
        <fullName evidence="5">HTH tetR-type domain-containing protein</fullName>
    </recommendedName>
</protein>
<feature type="DNA-binding region" description="H-T-H motif" evidence="4">
    <location>
        <begin position="45"/>
        <end position="64"/>
    </location>
</feature>
<keyword evidence="2 4" id="KW-0238">DNA-binding</keyword>
<evidence type="ECO:0000313" key="7">
    <source>
        <dbReference type="Proteomes" id="UP000197468"/>
    </source>
</evidence>
<keyword evidence="1" id="KW-0805">Transcription regulation</keyword>
<comment type="caution">
    <text evidence="6">The sequence shown here is derived from an EMBL/GenBank/DDBJ whole genome shotgun (WGS) entry which is preliminary data.</text>
</comment>
<dbReference type="InterPro" id="IPR009057">
    <property type="entry name" value="Homeodomain-like_sf"/>
</dbReference>
<sequence>MYYTYSTVSTVSNAMSNSSQRTSAKQRLIDVASAIVASQGVHELTIEGVAAAAGVTKGGLIYHFKTKDELLAAVVQSLIDEWDRRSRTKATQAGNTAGDLIRAMIDDTFDMPTEERQLISSLLAAASSYPHLLGPVRDLYGRLYGDFSQSGPQSGIALVIAAALDGLSMLELLDFHQFPEPQREAMRHALHTLARQIP</sequence>
<dbReference type="AlphaFoldDB" id="A0A246IX32"/>
<dbReference type="Proteomes" id="UP000197468">
    <property type="component" value="Unassembled WGS sequence"/>
</dbReference>
<evidence type="ECO:0000313" key="6">
    <source>
        <dbReference type="EMBL" id="OWQ84782.1"/>
    </source>
</evidence>
<feature type="domain" description="HTH tetR-type" evidence="5">
    <location>
        <begin position="22"/>
        <end position="82"/>
    </location>
</feature>
<accession>A0A246IX32</accession>
<dbReference type="InterPro" id="IPR050109">
    <property type="entry name" value="HTH-type_TetR-like_transc_reg"/>
</dbReference>
<evidence type="ECO:0000256" key="4">
    <source>
        <dbReference type="PROSITE-ProRule" id="PRU00335"/>
    </source>
</evidence>
<name>A0A246IX32_9BURK</name>
<dbReference type="SUPFAM" id="SSF46689">
    <property type="entry name" value="Homeodomain-like"/>
    <property type="match status" value="1"/>
</dbReference>
<dbReference type="PANTHER" id="PTHR30055">
    <property type="entry name" value="HTH-TYPE TRANSCRIPTIONAL REGULATOR RUTR"/>
    <property type="match status" value="1"/>
</dbReference>
<organism evidence="6 7">
    <name type="scientific">Roseateles aquatilis</name>
    <dbReference type="NCBI Taxonomy" id="431061"/>
    <lineage>
        <taxon>Bacteria</taxon>
        <taxon>Pseudomonadati</taxon>
        <taxon>Pseudomonadota</taxon>
        <taxon>Betaproteobacteria</taxon>
        <taxon>Burkholderiales</taxon>
        <taxon>Sphaerotilaceae</taxon>
        <taxon>Roseateles</taxon>
    </lineage>
</organism>
<dbReference type="Pfam" id="PF17937">
    <property type="entry name" value="TetR_C_28"/>
    <property type="match status" value="1"/>
</dbReference>
<keyword evidence="3" id="KW-0804">Transcription</keyword>
<evidence type="ECO:0000256" key="1">
    <source>
        <dbReference type="ARBA" id="ARBA00023015"/>
    </source>
</evidence>
<dbReference type="GO" id="GO:0000976">
    <property type="term" value="F:transcription cis-regulatory region binding"/>
    <property type="evidence" value="ECO:0007669"/>
    <property type="project" value="TreeGrafter"/>
</dbReference>
<reference evidence="6 7" key="1">
    <citation type="journal article" date="2008" name="Int. J. Syst. Evol. Microbiol.">
        <title>Description of Roseateles aquatilis sp. nov. and Roseateles terrae sp. nov., in the class Betaproteobacteria, and emended description of the genus Roseateles.</title>
        <authorList>
            <person name="Gomila M."/>
            <person name="Bowien B."/>
            <person name="Falsen E."/>
            <person name="Moore E.R."/>
            <person name="Lalucat J."/>
        </authorList>
    </citation>
    <scope>NUCLEOTIDE SEQUENCE [LARGE SCALE GENOMIC DNA]</scope>
    <source>
        <strain evidence="6 7">CCUG 48205</strain>
    </source>
</reference>
<proteinExistence type="predicted"/>
<dbReference type="OrthoDB" id="9809772at2"/>
<evidence type="ECO:0000256" key="2">
    <source>
        <dbReference type="ARBA" id="ARBA00023125"/>
    </source>
</evidence>
<dbReference type="RefSeq" id="WP_088387525.1">
    <property type="nucleotide sequence ID" value="NZ_NIOF01000015.1"/>
</dbReference>
<dbReference type="GO" id="GO:0003700">
    <property type="term" value="F:DNA-binding transcription factor activity"/>
    <property type="evidence" value="ECO:0007669"/>
    <property type="project" value="TreeGrafter"/>
</dbReference>
<dbReference type="EMBL" id="NIOF01000015">
    <property type="protein sequence ID" value="OWQ84782.1"/>
    <property type="molecule type" value="Genomic_DNA"/>
</dbReference>
<dbReference type="Pfam" id="PF00440">
    <property type="entry name" value="TetR_N"/>
    <property type="match status" value="1"/>
</dbReference>
<dbReference type="PANTHER" id="PTHR30055:SF234">
    <property type="entry name" value="HTH-TYPE TRANSCRIPTIONAL REGULATOR BETI"/>
    <property type="match status" value="1"/>
</dbReference>
<dbReference type="PROSITE" id="PS50977">
    <property type="entry name" value="HTH_TETR_2"/>
    <property type="match status" value="1"/>
</dbReference>
<evidence type="ECO:0000259" key="5">
    <source>
        <dbReference type="PROSITE" id="PS50977"/>
    </source>
</evidence>
<dbReference type="Gene3D" id="1.10.357.10">
    <property type="entry name" value="Tetracycline Repressor, domain 2"/>
    <property type="match status" value="1"/>
</dbReference>
<keyword evidence="7" id="KW-1185">Reference proteome</keyword>
<dbReference type="PRINTS" id="PR00455">
    <property type="entry name" value="HTHTETR"/>
</dbReference>
<gene>
    <name evidence="6" type="ORF">CDN99_23930</name>
</gene>